<dbReference type="Proteomes" id="UP001589609">
    <property type="component" value="Unassembled WGS sequence"/>
</dbReference>
<protein>
    <submittedName>
        <fullName evidence="7">ABC transporter permease</fullName>
    </submittedName>
</protein>
<evidence type="ECO:0000256" key="2">
    <source>
        <dbReference type="ARBA" id="ARBA00022475"/>
    </source>
</evidence>
<dbReference type="InterPro" id="IPR001851">
    <property type="entry name" value="ABC_transp_permease"/>
</dbReference>
<feature type="transmembrane region" description="Helical" evidence="6">
    <location>
        <begin position="60"/>
        <end position="78"/>
    </location>
</feature>
<sequence length="335" mass="35913">MANNSQEPIIHSQPSISPIAHRKLKMDRQIIGLIAFLAIIIIVMSFASDRFLSYINLTNVLQQSAFVMILAFGMTYVLSTGGIDLSVGSIVGISGGMTAWLLFNDVNIVLAIIGGLLLGLIIGIVNGIVITKLRVSPFIATLSMMVIVRGILYVWTEAIPFRNYMKSGFEFLGQGRILNVQFPIILALILFIALLFVYRKMRFGRHVLALGSSEEAVRVSGIKVDLLRIKVYALSGLIAAIVGIILASRLATVHPEMGKNYELTAIAAAIIGGTSLAGGKGSLIGTVFGAIILSLINNSLNLLNVDPYWETMVIGAIILVAVTINTLGGKGEKSS</sequence>
<feature type="transmembrane region" description="Helical" evidence="6">
    <location>
        <begin position="231"/>
        <end position="251"/>
    </location>
</feature>
<keyword evidence="2" id="KW-1003">Cell membrane</keyword>
<evidence type="ECO:0000256" key="4">
    <source>
        <dbReference type="ARBA" id="ARBA00022989"/>
    </source>
</evidence>
<proteinExistence type="predicted"/>
<comment type="caution">
    <text evidence="7">The sequence shown here is derived from an EMBL/GenBank/DDBJ whole genome shotgun (WGS) entry which is preliminary data.</text>
</comment>
<evidence type="ECO:0000256" key="5">
    <source>
        <dbReference type="ARBA" id="ARBA00023136"/>
    </source>
</evidence>
<accession>A0ABV5WK93</accession>
<feature type="transmembrane region" description="Helical" evidence="6">
    <location>
        <begin position="30"/>
        <end position="48"/>
    </location>
</feature>
<dbReference type="CDD" id="cd06579">
    <property type="entry name" value="TM_PBP1_transp_AraH_like"/>
    <property type="match status" value="1"/>
</dbReference>
<evidence type="ECO:0000256" key="6">
    <source>
        <dbReference type="SAM" id="Phobius"/>
    </source>
</evidence>
<feature type="transmembrane region" description="Helical" evidence="6">
    <location>
        <begin position="308"/>
        <end position="328"/>
    </location>
</feature>
<organism evidence="7 8">
    <name type="scientific">Ectobacillus funiculus</name>
    <dbReference type="NCBI Taxonomy" id="137993"/>
    <lineage>
        <taxon>Bacteria</taxon>
        <taxon>Bacillati</taxon>
        <taxon>Bacillota</taxon>
        <taxon>Bacilli</taxon>
        <taxon>Bacillales</taxon>
        <taxon>Bacillaceae</taxon>
        <taxon>Ectobacillus</taxon>
    </lineage>
</organism>
<keyword evidence="4 6" id="KW-1133">Transmembrane helix</keyword>
<feature type="transmembrane region" description="Helical" evidence="6">
    <location>
        <begin position="263"/>
        <end position="296"/>
    </location>
</feature>
<reference evidence="7 8" key="1">
    <citation type="submission" date="2024-09" db="EMBL/GenBank/DDBJ databases">
        <authorList>
            <person name="Sun Q."/>
            <person name="Mori K."/>
        </authorList>
    </citation>
    <scope>NUCLEOTIDE SEQUENCE [LARGE SCALE GENOMIC DNA]</scope>
    <source>
        <strain evidence="7 8">JCM 11201</strain>
    </source>
</reference>
<evidence type="ECO:0000313" key="7">
    <source>
        <dbReference type="EMBL" id="MFB9760643.1"/>
    </source>
</evidence>
<dbReference type="Pfam" id="PF02653">
    <property type="entry name" value="BPD_transp_2"/>
    <property type="match status" value="1"/>
</dbReference>
<dbReference type="RefSeq" id="WP_379950935.1">
    <property type="nucleotide sequence ID" value="NZ_JBHMAF010000164.1"/>
</dbReference>
<dbReference type="PANTHER" id="PTHR32196">
    <property type="entry name" value="ABC TRANSPORTER PERMEASE PROTEIN YPHD-RELATED-RELATED"/>
    <property type="match status" value="1"/>
</dbReference>
<evidence type="ECO:0000256" key="1">
    <source>
        <dbReference type="ARBA" id="ARBA00004651"/>
    </source>
</evidence>
<gene>
    <name evidence="7" type="ORF">ACFFMS_20350</name>
</gene>
<feature type="transmembrane region" description="Helical" evidence="6">
    <location>
        <begin position="85"/>
        <end position="103"/>
    </location>
</feature>
<keyword evidence="8" id="KW-1185">Reference proteome</keyword>
<evidence type="ECO:0000313" key="8">
    <source>
        <dbReference type="Proteomes" id="UP001589609"/>
    </source>
</evidence>
<feature type="transmembrane region" description="Helical" evidence="6">
    <location>
        <begin position="109"/>
        <end position="131"/>
    </location>
</feature>
<evidence type="ECO:0000256" key="3">
    <source>
        <dbReference type="ARBA" id="ARBA00022692"/>
    </source>
</evidence>
<keyword evidence="3 6" id="KW-0812">Transmembrane</keyword>
<feature type="transmembrane region" description="Helical" evidence="6">
    <location>
        <begin position="138"/>
        <end position="156"/>
    </location>
</feature>
<comment type="subcellular location">
    <subcellularLocation>
        <location evidence="1">Cell membrane</location>
        <topology evidence="1">Multi-pass membrane protein</topology>
    </subcellularLocation>
</comment>
<keyword evidence="5 6" id="KW-0472">Membrane</keyword>
<dbReference type="EMBL" id="JBHMAF010000164">
    <property type="protein sequence ID" value="MFB9760643.1"/>
    <property type="molecule type" value="Genomic_DNA"/>
</dbReference>
<feature type="transmembrane region" description="Helical" evidence="6">
    <location>
        <begin position="176"/>
        <end position="198"/>
    </location>
</feature>
<name>A0ABV5WK93_9BACI</name>